<evidence type="ECO:0000313" key="8">
    <source>
        <dbReference type="EMBL" id="SKA29349.1"/>
    </source>
</evidence>
<evidence type="ECO:0000256" key="1">
    <source>
        <dbReference type="ARBA" id="ARBA00004651"/>
    </source>
</evidence>
<comment type="subcellular location">
    <subcellularLocation>
        <location evidence="1">Cell membrane</location>
        <topology evidence="1">Multi-pass membrane protein</topology>
    </subcellularLocation>
</comment>
<protein>
    <submittedName>
        <fullName evidence="8">Cytochrome b</fullName>
    </submittedName>
</protein>
<evidence type="ECO:0000256" key="6">
    <source>
        <dbReference type="SAM" id="Phobius"/>
    </source>
</evidence>
<dbReference type="GO" id="GO:0020037">
    <property type="term" value="F:heme binding"/>
    <property type="evidence" value="ECO:0007669"/>
    <property type="project" value="TreeGrafter"/>
</dbReference>
<evidence type="ECO:0000256" key="2">
    <source>
        <dbReference type="ARBA" id="ARBA00022475"/>
    </source>
</evidence>
<dbReference type="Proteomes" id="UP000190135">
    <property type="component" value="Unassembled WGS sequence"/>
</dbReference>
<evidence type="ECO:0000256" key="4">
    <source>
        <dbReference type="ARBA" id="ARBA00022989"/>
    </source>
</evidence>
<dbReference type="Pfam" id="PF01292">
    <property type="entry name" value="Ni_hydr_CYTB"/>
    <property type="match status" value="1"/>
</dbReference>
<dbReference type="GO" id="GO:0005886">
    <property type="term" value="C:plasma membrane"/>
    <property type="evidence" value="ECO:0007669"/>
    <property type="project" value="UniProtKB-SubCell"/>
</dbReference>
<dbReference type="PANTHER" id="PTHR30485">
    <property type="entry name" value="NI/FE-HYDROGENASE 1 B-TYPE CYTOCHROME SUBUNIT"/>
    <property type="match status" value="1"/>
</dbReference>
<proteinExistence type="predicted"/>
<evidence type="ECO:0000259" key="7">
    <source>
        <dbReference type="Pfam" id="PF01292"/>
    </source>
</evidence>
<organism evidence="8 9">
    <name type="scientific">Consotaella salsifontis</name>
    <dbReference type="NCBI Taxonomy" id="1365950"/>
    <lineage>
        <taxon>Bacteria</taxon>
        <taxon>Pseudomonadati</taxon>
        <taxon>Pseudomonadota</taxon>
        <taxon>Alphaproteobacteria</taxon>
        <taxon>Hyphomicrobiales</taxon>
        <taxon>Aurantimonadaceae</taxon>
        <taxon>Consotaella</taxon>
    </lineage>
</organism>
<feature type="transmembrane region" description="Helical" evidence="6">
    <location>
        <begin position="54"/>
        <end position="72"/>
    </location>
</feature>
<name>A0A1T4SM98_9HYPH</name>
<dbReference type="GO" id="GO:0022904">
    <property type="term" value="P:respiratory electron transport chain"/>
    <property type="evidence" value="ECO:0007669"/>
    <property type="project" value="InterPro"/>
</dbReference>
<keyword evidence="3 6" id="KW-0812">Transmembrane</keyword>
<dbReference type="InterPro" id="IPR011577">
    <property type="entry name" value="Cyt_b561_bac/Ni-Hgenase"/>
</dbReference>
<dbReference type="AlphaFoldDB" id="A0A1T4SM98"/>
<feature type="domain" description="Cytochrome b561 bacterial/Ni-hydrogenase" evidence="7">
    <location>
        <begin position="22"/>
        <end position="183"/>
    </location>
</feature>
<keyword evidence="5 6" id="KW-0472">Membrane</keyword>
<evidence type="ECO:0000313" key="9">
    <source>
        <dbReference type="Proteomes" id="UP000190135"/>
    </source>
</evidence>
<sequence length="189" mass="21083">MTRIGNIGRANRFAHAGETVRVWDPAVRLFHWTVVAGVCLNLFVLEEGKTAHRAVGYVILGSLAFRLVWGFVGSRYARFSDFIPTPRRLARYIHALRHGEEPRFLGHNPLGAIMMLILMLVLAATGATGYMMTLDAFWGVRWVKEAHEILANSILYLALVHALAALVEGHRHGENLVLAMITGDKRAED</sequence>
<dbReference type="InterPro" id="IPR016174">
    <property type="entry name" value="Di-haem_cyt_TM"/>
</dbReference>
<evidence type="ECO:0000256" key="5">
    <source>
        <dbReference type="ARBA" id="ARBA00023136"/>
    </source>
</evidence>
<dbReference type="PANTHER" id="PTHR30485:SF2">
    <property type="entry name" value="BLL0597 PROTEIN"/>
    <property type="match status" value="1"/>
</dbReference>
<feature type="transmembrane region" description="Helical" evidence="6">
    <location>
        <begin position="112"/>
        <end position="137"/>
    </location>
</feature>
<dbReference type="InterPro" id="IPR051542">
    <property type="entry name" value="Hydrogenase_cytochrome"/>
</dbReference>
<keyword evidence="9" id="KW-1185">Reference proteome</keyword>
<accession>A0A1T4SM98</accession>
<gene>
    <name evidence="8" type="ORF">SAMN05428963_1129</name>
</gene>
<dbReference type="STRING" id="1365950.SAMN05428963_1129"/>
<evidence type="ECO:0000256" key="3">
    <source>
        <dbReference type="ARBA" id="ARBA00022692"/>
    </source>
</evidence>
<dbReference type="Gene3D" id="1.20.950.20">
    <property type="entry name" value="Transmembrane di-heme cytochromes, Chain C"/>
    <property type="match status" value="1"/>
</dbReference>
<dbReference type="OrthoDB" id="196472at2"/>
<keyword evidence="2" id="KW-1003">Cell membrane</keyword>
<dbReference type="GO" id="GO:0009055">
    <property type="term" value="F:electron transfer activity"/>
    <property type="evidence" value="ECO:0007669"/>
    <property type="project" value="InterPro"/>
</dbReference>
<reference evidence="9" key="1">
    <citation type="submission" date="2017-02" db="EMBL/GenBank/DDBJ databases">
        <authorList>
            <person name="Varghese N."/>
            <person name="Submissions S."/>
        </authorList>
    </citation>
    <scope>NUCLEOTIDE SEQUENCE [LARGE SCALE GENOMIC DNA]</scope>
    <source>
        <strain evidence="9">USBA 369</strain>
    </source>
</reference>
<dbReference type="RefSeq" id="WP_078709495.1">
    <property type="nucleotide sequence ID" value="NZ_FUXL01000012.1"/>
</dbReference>
<dbReference type="SUPFAM" id="SSF81342">
    <property type="entry name" value="Transmembrane di-heme cytochromes"/>
    <property type="match status" value="1"/>
</dbReference>
<keyword evidence="4 6" id="KW-1133">Transmembrane helix</keyword>
<dbReference type="EMBL" id="FUXL01000012">
    <property type="protein sequence ID" value="SKA29349.1"/>
    <property type="molecule type" value="Genomic_DNA"/>
</dbReference>